<dbReference type="KEGG" id="pabo:BCY86_03470"/>
<proteinExistence type="predicted"/>
<reference evidence="1 2" key="1">
    <citation type="submission" date="2016-08" db="EMBL/GenBank/DDBJ databases">
        <title>Identification and validation of antigenic proteins from Pajaroellobacter abortibovis using de-novo genome sequence assembly and reverse vaccinology.</title>
        <authorList>
            <person name="Welly B.T."/>
            <person name="Miller M.R."/>
            <person name="Stott J.L."/>
            <person name="Blanchard M.T."/>
            <person name="Islas-Trejo A.D."/>
            <person name="O'Rourke S.M."/>
            <person name="Young A.E."/>
            <person name="Medrano J.F."/>
            <person name="Van Eenennaam A.L."/>
        </authorList>
    </citation>
    <scope>NUCLEOTIDE SEQUENCE [LARGE SCALE GENOMIC DNA]</scope>
    <source>
        <strain evidence="1 2">BTF92-0548A/99-0131</strain>
    </source>
</reference>
<evidence type="ECO:0000313" key="2">
    <source>
        <dbReference type="Proteomes" id="UP000185544"/>
    </source>
</evidence>
<accession>A0A1L6MWB3</accession>
<protein>
    <submittedName>
        <fullName evidence="1">Uncharacterized protein</fullName>
    </submittedName>
</protein>
<evidence type="ECO:0000313" key="1">
    <source>
        <dbReference type="EMBL" id="APR99839.1"/>
    </source>
</evidence>
<keyword evidence="2" id="KW-1185">Reference proteome</keyword>
<dbReference type="EMBL" id="CP016908">
    <property type="protein sequence ID" value="APR99839.1"/>
    <property type="molecule type" value="Genomic_DNA"/>
</dbReference>
<dbReference type="STRING" id="1882918.BCY86_03470"/>
<organism evidence="1 2">
    <name type="scientific">Pajaroellobacter abortibovis</name>
    <dbReference type="NCBI Taxonomy" id="1882918"/>
    <lineage>
        <taxon>Bacteria</taxon>
        <taxon>Pseudomonadati</taxon>
        <taxon>Myxococcota</taxon>
        <taxon>Polyangia</taxon>
        <taxon>Polyangiales</taxon>
        <taxon>Polyangiaceae</taxon>
    </lineage>
</organism>
<sequence>MSSQFFPSHLLLFHSLQRVLVSTELRGQGEGKLRSSLLRAAGALFLRGCVDRMSTIELSTMFVVLGDLNDRPFSIPVQVLCGDVEEARRNGLSRFTVLEGCEGSIPQEQCYRQSTIIACSIVENACSSIIFLSIIRSTSEFNKHTL</sequence>
<gene>
    <name evidence="1" type="ORF">BCY86_03470</name>
</gene>
<name>A0A1L6MWB3_9BACT</name>
<dbReference type="AlphaFoldDB" id="A0A1L6MWB3"/>
<dbReference type="Proteomes" id="UP000185544">
    <property type="component" value="Chromosome"/>
</dbReference>